<dbReference type="AlphaFoldDB" id="A0AA92LQ94"/>
<accession>A0AA92LQ94</accession>
<reference evidence="2 3" key="1">
    <citation type="submission" date="2021-01" db="EMBL/GenBank/DDBJ databases">
        <title>Characterization of a novel blaVMB-2- harboring plasmid in Vibrio diabolicus.</title>
        <authorList>
            <person name="Liu M."/>
        </authorList>
    </citation>
    <scope>NUCLEOTIDE SEQUENCE [LARGE SCALE GENOMIC DNA]</scope>
    <source>
        <strain evidence="2 3">SLV18</strain>
    </source>
</reference>
<dbReference type="RefSeq" id="WP_203346598.1">
    <property type="nucleotide sequence ID" value="NZ_CP069195.1"/>
</dbReference>
<evidence type="ECO:0000313" key="2">
    <source>
        <dbReference type="EMBL" id="QRG82243.1"/>
    </source>
</evidence>
<sequence>MNNLKTLFLLACFVPASQSLAQTSESIADYLQEQSQHQVIEDHYSQPTTNNLNLDAKANALAWHEDGKPDHCRYAKQPKDVATHFDYGEANDLSDGLQHFDLPERHSAKGKSTHRTYANNPHLLPGNKQFAAPEDGTFSLSVSSDCF</sequence>
<dbReference type="EMBL" id="CP069195">
    <property type="protein sequence ID" value="QRG82243.1"/>
    <property type="molecule type" value="Genomic_DNA"/>
</dbReference>
<keyword evidence="2" id="KW-0804">Transcription</keyword>
<feature type="chain" id="PRO_5041685575" evidence="1">
    <location>
        <begin position="22"/>
        <end position="147"/>
    </location>
</feature>
<evidence type="ECO:0000256" key="1">
    <source>
        <dbReference type="SAM" id="SignalP"/>
    </source>
</evidence>
<keyword evidence="2" id="KW-0240">DNA-directed RNA polymerase</keyword>
<gene>
    <name evidence="2" type="ORF">JOS67_11690</name>
</gene>
<protein>
    <submittedName>
        <fullName evidence="2">DNA-directed RNA polymerase subunit beta</fullName>
    </submittedName>
</protein>
<organism evidence="2 3">
    <name type="scientific">Vibrio diabolicus</name>
    <dbReference type="NCBI Taxonomy" id="50719"/>
    <lineage>
        <taxon>Bacteria</taxon>
        <taxon>Pseudomonadati</taxon>
        <taxon>Pseudomonadota</taxon>
        <taxon>Gammaproteobacteria</taxon>
        <taxon>Vibrionales</taxon>
        <taxon>Vibrionaceae</taxon>
        <taxon>Vibrio</taxon>
        <taxon>Vibrio diabolicus subgroup</taxon>
    </lineage>
</organism>
<evidence type="ECO:0000313" key="3">
    <source>
        <dbReference type="Proteomes" id="UP000596337"/>
    </source>
</evidence>
<proteinExistence type="predicted"/>
<feature type="signal peptide" evidence="1">
    <location>
        <begin position="1"/>
        <end position="21"/>
    </location>
</feature>
<keyword evidence="1" id="KW-0732">Signal</keyword>
<dbReference type="Proteomes" id="UP000596337">
    <property type="component" value="Chromosome 1"/>
</dbReference>
<name>A0AA92LQ94_9VIBR</name>
<dbReference type="GO" id="GO:0000428">
    <property type="term" value="C:DNA-directed RNA polymerase complex"/>
    <property type="evidence" value="ECO:0007669"/>
    <property type="project" value="UniProtKB-KW"/>
</dbReference>